<comment type="caution">
    <text evidence="2">The sequence shown here is derived from an EMBL/GenBank/DDBJ whole genome shotgun (WGS) entry which is preliminary data.</text>
</comment>
<feature type="domain" description="IraD/Gp25-like" evidence="1">
    <location>
        <begin position="39"/>
        <end position="129"/>
    </location>
</feature>
<protein>
    <submittedName>
        <fullName evidence="2">Phage baseplate assembly protein W</fullName>
    </submittedName>
</protein>
<dbReference type="InterPro" id="IPR007048">
    <property type="entry name" value="IraD/Gp25-like"/>
</dbReference>
<reference evidence="2 3" key="1">
    <citation type="submission" date="2023-07" db="EMBL/GenBank/DDBJ databases">
        <title>Sorghum-associated microbial communities from plants grown in Nebraska, USA.</title>
        <authorList>
            <person name="Schachtman D."/>
        </authorList>
    </citation>
    <scope>NUCLEOTIDE SEQUENCE [LARGE SCALE GENOMIC DNA]</scope>
    <source>
        <strain evidence="2 3">DS2154</strain>
    </source>
</reference>
<accession>A0ABU1N5H6</accession>
<evidence type="ECO:0000313" key="2">
    <source>
        <dbReference type="EMBL" id="MDR6533351.1"/>
    </source>
</evidence>
<organism evidence="2 3">
    <name type="scientific">Caulobacter rhizosphaerae</name>
    <dbReference type="NCBI Taxonomy" id="2010972"/>
    <lineage>
        <taxon>Bacteria</taxon>
        <taxon>Pseudomonadati</taxon>
        <taxon>Pseudomonadota</taxon>
        <taxon>Alphaproteobacteria</taxon>
        <taxon>Caulobacterales</taxon>
        <taxon>Caulobacteraceae</taxon>
        <taxon>Caulobacter</taxon>
    </lineage>
</organism>
<evidence type="ECO:0000259" key="1">
    <source>
        <dbReference type="Pfam" id="PF04965"/>
    </source>
</evidence>
<gene>
    <name evidence="2" type="ORF">J2800_004113</name>
</gene>
<sequence>MKTVRGIRFEGAELGGATSELRRPAGLILSPTGRLAEVSGHDAVRQAIVLLLTTIPGERVMRPSYGCPLHRLMFAPNDATTAGLAIHYVRQSIKRWEPRIEIVRLDAGVDPAAPSQLTVSLDYRVRSSNQPGQLQFGLDLQGEAA</sequence>
<dbReference type="Pfam" id="PF04965">
    <property type="entry name" value="GPW_gp25"/>
    <property type="match status" value="1"/>
</dbReference>
<keyword evidence="3" id="KW-1185">Reference proteome</keyword>
<proteinExistence type="predicted"/>
<evidence type="ECO:0000313" key="3">
    <source>
        <dbReference type="Proteomes" id="UP001262754"/>
    </source>
</evidence>
<dbReference type="Gene3D" id="3.10.450.40">
    <property type="match status" value="1"/>
</dbReference>
<dbReference type="SUPFAM" id="SSF160719">
    <property type="entry name" value="gpW/gp25-like"/>
    <property type="match status" value="1"/>
</dbReference>
<name>A0ABU1N5H6_9CAUL</name>
<dbReference type="RefSeq" id="WP_082564513.1">
    <property type="nucleotide sequence ID" value="NZ_BMLD01000001.1"/>
</dbReference>
<dbReference type="EMBL" id="JAVDRL010000012">
    <property type="protein sequence ID" value="MDR6533351.1"/>
    <property type="molecule type" value="Genomic_DNA"/>
</dbReference>
<dbReference type="Proteomes" id="UP001262754">
    <property type="component" value="Unassembled WGS sequence"/>
</dbReference>